<reference evidence="1 2" key="1">
    <citation type="journal article" date="2020" name="Microorganisms">
        <title>Osmotic Adaptation and Compatible Solute Biosynthesis of Phototrophic Bacteria as Revealed from Genome Analyses.</title>
        <authorList>
            <person name="Imhoff J.F."/>
            <person name="Rahn T."/>
            <person name="Kunzel S."/>
            <person name="Keller A."/>
            <person name="Neulinger S.C."/>
        </authorList>
    </citation>
    <scope>NUCLEOTIDE SEQUENCE [LARGE SCALE GENOMIC DNA]</scope>
    <source>
        <strain evidence="1 2">DSM 6210</strain>
    </source>
</reference>
<evidence type="ECO:0000313" key="2">
    <source>
        <dbReference type="Proteomes" id="UP000748752"/>
    </source>
</evidence>
<dbReference type="EMBL" id="NRRV01000022">
    <property type="protein sequence ID" value="MBK1631171.1"/>
    <property type="molecule type" value="Genomic_DNA"/>
</dbReference>
<sequence>MPRRVQRLIVITVVSLLTVGCASKPRQLMPTPVVYQAPDGEPVVTLPADVRSASTDVDLLYLTDRAPQTDPQSDLPYGQDRAKRIEFGSARVEIGPDVTWPVLERESRLAERTRDMDLSLGRVQRLGAFPEEPYAIRLGPDGNRYRDDGTLAQHLAARRQLQEEVQARLVRSPRKEVMLYVHGFNETFATSAFTAAELCHFLGREPVCAFFTWPASSTGNFLISYTSTTESADYARNHLKKAIRTLATTPGVERLQLLAHSRGTALLLGALRELFSEVVSAGKEPADVLKVDNLVLFSPDIDVEVATQTVTAFASDPDVFSVWPSGRLPDPMRGRFTIYSSPQDRALLVSRILFRSESRVGNLRPEDVPEDSQRYLDKLGDVDVIVYEGKRTDAFGHSYFTTNPRVSADVMQLLRYDKAPGEPGRDLTRRGPIVWEFPQGAQ</sequence>
<dbReference type="InterPro" id="IPR029058">
    <property type="entry name" value="AB_hydrolase_fold"/>
</dbReference>
<evidence type="ECO:0008006" key="3">
    <source>
        <dbReference type="Google" id="ProtNLM"/>
    </source>
</evidence>
<dbReference type="RefSeq" id="WP_200236936.1">
    <property type="nucleotide sequence ID" value="NZ_NRRV01000022.1"/>
</dbReference>
<dbReference type="Gene3D" id="3.40.50.1820">
    <property type="entry name" value="alpha/beta hydrolase"/>
    <property type="match status" value="1"/>
</dbReference>
<keyword evidence="2" id="KW-1185">Reference proteome</keyword>
<dbReference type="Proteomes" id="UP000748752">
    <property type="component" value="Unassembled WGS sequence"/>
</dbReference>
<protein>
    <recommendedName>
        <fullName evidence="3">Alpha/beta hydrolase</fullName>
    </recommendedName>
</protein>
<evidence type="ECO:0000313" key="1">
    <source>
        <dbReference type="EMBL" id="MBK1631171.1"/>
    </source>
</evidence>
<dbReference type="SUPFAM" id="SSF53474">
    <property type="entry name" value="alpha/beta-Hydrolases"/>
    <property type="match status" value="1"/>
</dbReference>
<organism evidence="1 2">
    <name type="scientific">Thiohalocapsa halophila</name>
    <dbReference type="NCBI Taxonomy" id="69359"/>
    <lineage>
        <taxon>Bacteria</taxon>
        <taxon>Pseudomonadati</taxon>
        <taxon>Pseudomonadota</taxon>
        <taxon>Gammaproteobacteria</taxon>
        <taxon>Chromatiales</taxon>
        <taxon>Chromatiaceae</taxon>
        <taxon>Thiohalocapsa</taxon>
    </lineage>
</organism>
<gene>
    <name evidence="1" type="ORF">CKO31_10545</name>
</gene>
<proteinExistence type="predicted"/>
<dbReference type="PANTHER" id="PTHR36513">
    <property type="entry name" value="ABC TRANSMEMBRANE TYPE-1 DOMAIN-CONTAINING PROTEIN"/>
    <property type="match status" value="1"/>
</dbReference>
<accession>A0ABS1CGY3</accession>
<dbReference type="InterPro" id="IPR010297">
    <property type="entry name" value="DUF900_hydrolase"/>
</dbReference>
<dbReference type="PANTHER" id="PTHR36513:SF1">
    <property type="entry name" value="TRANSMEMBRANE PROTEIN"/>
    <property type="match status" value="1"/>
</dbReference>
<comment type="caution">
    <text evidence="1">The sequence shown here is derived from an EMBL/GenBank/DDBJ whole genome shotgun (WGS) entry which is preliminary data.</text>
</comment>
<name>A0ABS1CGY3_9GAMM</name>
<dbReference type="PROSITE" id="PS51257">
    <property type="entry name" value="PROKAR_LIPOPROTEIN"/>
    <property type="match status" value="1"/>
</dbReference>
<dbReference type="Pfam" id="PF05990">
    <property type="entry name" value="DUF900"/>
    <property type="match status" value="1"/>
</dbReference>